<evidence type="ECO:0000313" key="2">
    <source>
        <dbReference type="Proteomes" id="UP001335737"/>
    </source>
</evidence>
<keyword evidence="2" id="KW-1185">Reference proteome</keyword>
<organism evidence="1 2">
    <name type="scientific">Virgibacillus tibetensis</name>
    <dbReference type="NCBI Taxonomy" id="3042313"/>
    <lineage>
        <taxon>Bacteria</taxon>
        <taxon>Bacillati</taxon>
        <taxon>Bacillota</taxon>
        <taxon>Bacilli</taxon>
        <taxon>Bacillales</taxon>
        <taxon>Bacillaceae</taxon>
        <taxon>Virgibacillus</taxon>
    </lineage>
</organism>
<sequence length="394" mass="44050">MAQVSRFFNEPEYGAHDFAEFFTNFLSTGFFMGLEVESNNSMGVTIKEGSAFIEGYEYRNTTDLQLQHNTANSTYDRIDRIVVRLDRTPDAEQQMTALVRTGVAEEIPTPPVLIRDQAVYEISLAQVLVEAGKSFIEPYQLTDERGNVDVCGRVGNPSNRAEQIQTDVKTPDIMPTQYPDGISRFYLSGNDNQDITQAWFDSLGINPSDFGRSISNLRAYVVTISNRGNTGIQEITIFDYNYLSGYEYRIYGKFTRAVNSLVGGLEMWGRWQEVVLVVEKGKNSNGDYVRYSNGEQECRLAVNLGSRISNGTGSYSSPYRTDAYTWSFPVNFSEPPTFFGTGEIDHVNPQSRANSVLNRSITTSSISGIQSIMSAGGTDDVNVKAYLLAKGRWR</sequence>
<proteinExistence type="predicted"/>
<name>A0ABU6KB77_9BACI</name>
<protein>
    <recommendedName>
        <fullName evidence="3">Phage tail protein</fullName>
    </recommendedName>
</protein>
<comment type="caution">
    <text evidence="1">The sequence shown here is derived from an EMBL/GenBank/DDBJ whole genome shotgun (WGS) entry which is preliminary data.</text>
</comment>
<gene>
    <name evidence="1" type="ORF">QGM71_02710</name>
</gene>
<evidence type="ECO:0008006" key="3">
    <source>
        <dbReference type="Google" id="ProtNLM"/>
    </source>
</evidence>
<reference evidence="1 2" key="1">
    <citation type="journal article" date="2024" name="Int. J. Syst. Evol. Microbiol.">
        <title>Virgibacillus tibetensis sp. nov., isolated from salt lake on the Tibetan Plateau of China.</title>
        <authorList>
            <person name="Phurbu D."/>
            <person name="Liu Z.-X."/>
            <person name="Wang R."/>
            <person name="Zheng Y.-Y."/>
            <person name="Liu H.-C."/>
            <person name="Zhou Y.-G."/>
            <person name="Yu Y.-J."/>
            <person name="Li A.-H."/>
        </authorList>
    </citation>
    <scope>NUCLEOTIDE SEQUENCE [LARGE SCALE GENOMIC DNA]</scope>
    <source>
        <strain evidence="1 2">C22-A2</strain>
    </source>
</reference>
<dbReference type="RefSeq" id="WP_327605966.1">
    <property type="nucleotide sequence ID" value="NZ_JARZFX010000001.1"/>
</dbReference>
<dbReference type="EMBL" id="JARZFX010000001">
    <property type="protein sequence ID" value="MEC5422401.1"/>
    <property type="molecule type" value="Genomic_DNA"/>
</dbReference>
<dbReference type="Proteomes" id="UP001335737">
    <property type="component" value="Unassembled WGS sequence"/>
</dbReference>
<accession>A0ABU6KB77</accession>
<evidence type="ECO:0000313" key="1">
    <source>
        <dbReference type="EMBL" id="MEC5422401.1"/>
    </source>
</evidence>